<evidence type="ECO:0000256" key="1">
    <source>
        <dbReference type="SAM" id="MobiDB-lite"/>
    </source>
</evidence>
<gene>
    <name evidence="2" type="ORF">EDB81DRAFT_635018</name>
</gene>
<feature type="compositionally biased region" description="Polar residues" evidence="1">
    <location>
        <begin position="93"/>
        <end position="103"/>
    </location>
</feature>
<evidence type="ECO:0000313" key="3">
    <source>
        <dbReference type="Proteomes" id="UP000738349"/>
    </source>
</evidence>
<organism evidence="2 3">
    <name type="scientific">Dactylonectria macrodidyma</name>
    <dbReference type="NCBI Taxonomy" id="307937"/>
    <lineage>
        <taxon>Eukaryota</taxon>
        <taxon>Fungi</taxon>
        <taxon>Dikarya</taxon>
        <taxon>Ascomycota</taxon>
        <taxon>Pezizomycotina</taxon>
        <taxon>Sordariomycetes</taxon>
        <taxon>Hypocreomycetidae</taxon>
        <taxon>Hypocreales</taxon>
        <taxon>Nectriaceae</taxon>
        <taxon>Dactylonectria</taxon>
    </lineage>
</organism>
<dbReference type="EMBL" id="JAGMUV010000001">
    <property type="protein sequence ID" value="KAH7176120.1"/>
    <property type="molecule type" value="Genomic_DNA"/>
</dbReference>
<evidence type="ECO:0000313" key="2">
    <source>
        <dbReference type="EMBL" id="KAH7176120.1"/>
    </source>
</evidence>
<reference evidence="2" key="1">
    <citation type="journal article" date="2021" name="Nat. Commun.">
        <title>Genetic determinants of endophytism in the Arabidopsis root mycobiome.</title>
        <authorList>
            <person name="Mesny F."/>
            <person name="Miyauchi S."/>
            <person name="Thiergart T."/>
            <person name="Pickel B."/>
            <person name="Atanasova L."/>
            <person name="Karlsson M."/>
            <person name="Huettel B."/>
            <person name="Barry K.W."/>
            <person name="Haridas S."/>
            <person name="Chen C."/>
            <person name="Bauer D."/>
            <person name="Andreopoulos W."/>
            <person name="Pangilinan J."/>
            <person name="LaButti K."/>
            <person name="Riley R."/>
            <person name="Lipzen A."/>
            <person name="Clum A."/>
            <person name="Drula E."/>
            <person name="Henrissat B."/>
            <person name="Kohler A."/>
            <person name="Grigoriev I.V."/>
            <person name="Martin F.M."/>
            <person name="Hacquard S."/>
        </authorList>
    </citation>
    <scope>NUCLEOTIDE SEQUENCE</scope>
    <source>
        <strain evidence="2">MPI-CAGE-AT-0147</strain>
    </source>
</reference>
<name>A0A9P9FT23_9HYPO</name>
<feature type="compositionally biased region" description="Polar residues" evidence="1">
    <location>
        <begin position="149"/>
        <end position="158"/>
    </location>
</feature>
<feature type="region of interest" description="Disordered" evidence="1">
    <location>
        <begin position="86"/>
        <end position="158"/>
    </location>
</feature>
<dbReference type="AlphaFoldDB" id="A0A9P9FT23"/>
<accession>A0A9P9FT23</accession>
<proteinExistence type="predicted"/>
<dbReference type="OrthoDB" id="2140105at2759"/>
<comment type="caution">
    <text evidence="2">The sequence shown here is derived from an EMBL/GenBank/DDBJ whole genome shotgun (WGS) entry which is preliminary data.</text>
</comment>
<protein>
    <submittedName>
        <fullName evidence="2">Uncharacterized protein</fullName>
    </submittedName>
</protein>
<dbReference type="Proteomes" id="UP000738349">
    <property type="component" value="Unassembled WGS sequence"/>
</dbReference>
<keyword evidence="3" id="KW-1185">Reference proteome</keyword>
<sequence length="158" mass="17483">MNDWREPRSASQIDLTDIWSGGCNTQLHYALPVLFFWELFGLITSGLGTFRHCHYATLAEEAQDKLFRERVKAAIDLGKETAQKVAPVASAGENLTSPSTDEGTGNVADSEEDRNEPAHVRKKAKRQGRRELRRLSTTVSFGPSFGLPFTQQDSADSA</sequence>